<reference evidence="2 3" key="1">
    <citation type="journal article" date="2016" name="Nat. Commun.">
        <title>Thousands of microbial genomes shed light on interconnected biogeochemical processes in an aquifer system.</title>
        <authorList>
            <person name="Anantharaman K."/>
            <person name="Brown C.T."/>
            <person name="Hug L.A."/>
            <person name="Sharon I."/>
            <person name="Castelle C.J."/>
            <person name="Probst A.J."/>
            <person name="Thomas B.C."/>
            <person name="Singh A."/>
            <person name="Wilkins M.J."/>
            <person name="Karaoz U."/>
            <person name="Brodie E.L."/>
            <person name="Williams K.H."/>
            <person name="Hubbard S.S."/>
            <person name="Banfield J.F."/>
        </authorList>
    </citation>
    <scope>NUCLEOTIDE SEQUENCE [LARGE SCALE GENOMIC DNA]</scope>
</reference>
<dbReference type="Proteomes" id="UP000177396">
    <property type="component" value="Unassembled WGS sequence"/>
</dbReference>
<keyword evidence="1" id="KW-1133">Transmembrane helix</keyword>
<dbReference type="InterPro" id="IPR023296">
    <property type="entry name" value="Glyco_hydro_beta-prop_sf"/>
</dbReference>
<dbReference type="AlphaFoldDB" id="A0A1F5YKC6"/>
<sequence length="784" mass="89296">MKNKPIICLFIIYLSYIFFKSNNLYVYASTNWAKYSGNPILIKGTSGEWDEQYIYPGKVIKQGSEYKMWYTGADRTGKEQIGYATSTDGIKWDKYEKNPVLKVGPTGSWDSYIAAQASVIYDGKNYFMWYSGNNASVINEHWKIGFATSIDGIKWDKYEQNPVLNPSLDGWDNKAVYQPEVLKISNTKYYMWYTATSFSASSPRWKIGFAESSDGLNWNKFSGNPVIYPEQSWEKSGGDGVNDSSVYFDGYLFHTWYHAHGIGYAQSLDGKSWQKYILNPVVPRGNPPNDWDYFFILSTNVIKDNNNYKMWYAGEKNYNASSIGLAETDELPEIIPIKAPVVVVPGILASVDSVRGIPCDISVSGDWQAVPIFTRLYYKPLLDTLTEDAKLEMDKDVYFYAYDWSQPAEVLADNFKKYIDKISADHPGGTKFKIVGHSLGGLVVRSYVQKYSDNKALKILTAGTPHKGTVAAYNLWEKGDLKTIDDPIMKIILENLIWKCRMRLPWTSFINSIRELKLNDLKFIKSRREVVQNTAPVINFLLPVFNYLKKNSNPIDYLSMNQKNKNTWLINHPLVNPVNLHLNNTISGKNFDTLRYVNVVDPSKQEKRNGDWLDGKPVSYEKVTEGDSIILIESSQVSGLNNLIINGNHQDAIASKEAIKEILKFLDLPEIEVTKESVVPDLSEKTILSITSDNDLNMVLQGTDKSLAESEANILIKIDPSEGTYNLRIKANQNTNNTLYTMLLKKEEEVKNQIFQLKLKKNQWTEFKLIYSPTKPAIFQLLPI</sequence>
<organism evidence="2 3">
    <name type="scientific">Candidatus Gottesmanbacteria bacterium RBG_16_38_7b</name>
    <dbReference type="NCBI Taxonomy" id="1798372"/>
    <lineage>
        <taxon>Bacteria</taxon>
        <taxon>Candidatus Gottesmaniibacteriota</taxon>
    </lineage>
</organism>
<keyword evidence="1" id="KW-0812">Transmembrane</keyword>
<evidence type="ECO:0000313" key="2">
    <source>
        <dbReference type="EMBL" id="OGG00659.1"/>
    </source>
</evidence>
<dbReference type="SUPFAM" id="SSF53474">
    <property type="entry name" value="alpha/beta-Hydrolases"/>
    <property type="match status" value="1"/>
</dbReference>
<comment type="caution">
    <text evidence="2">The sequence shown here is derived from an EMBL/GenBank/DDBJ whole genome shotgun (WGS) entry which is preliminary data.</text>
</comment>
<protein>
    <submittedName>
        <fullName evidence="2">Uncharacterized protein</fullName>
    </submittedName>
</protein>
<dbReference type="Gene3D" id="2.115.10.20">
    <property type="entry name" value="Glycosyl hydrolase domain, family 43"/>
    <property type="match status" value="2"/>
</dbReference>
<keyword evidence="1" id="KW-0472">Membrane</keyword>
<accession>A0A1F5YKC6</accession>
<gene>
    <name evidence="2" type="ORF">A2153_06290</name>
</gene>
<dbReference type="InterPro" id="IPR029058">
    <property type="entry name" value="AB_hydrolase_fold"/>
</dbReference>
<dbReference type="SUPFAM" id="SSF75005">
    <property type="entry name" value="Arabinanase/levansucrase/invertase"/>
    <property type="match status" value="3"/>
</dbReference>
<dbReference type="PANTHER" id="PTHR35279">
    <property type="match status" value="1"/>
</dbReference>
<dbReference type="EMBL" id="MFJB01000020">
    <property type="protein sequence ID" value="OGG00659.1"/>
    <property type="molecule type" value="Genomic_DNA"/>
</dbReference>
<name>A0A1F5YKC6_9BACT</name>
<feature type="transmembrane region" description="Helical" evidence="1">
    <location>
        <begin position="7"/>
        <end position="28"/>
    </location>
</feature>
<dbReference type="PANTHER" id="PTHR35279:SF1">
    <property type="entry name" value="ARABINANASE_LEVANSUCRASE_INVERTASE"/>
    <property type="match status" value="1"/>
</dbReference>
<evidence type="ECO:0000313" key="3">
    <source>
        <dbReference type="Proteomes" id="UP000177396"/>
    </source>
</evidence>
<evidence type="ECO:0000256" key="1">
    <source>
        <dbReference type="SAM" id="Phobius"/>
    </source>
</evidence>
<dbReference type="Pfam" id="PF02089">
    <property type="entry name" value="Palm_thioest"/>
    <property type="match status" value="1"/>
</dbReference>
<dbReference type="Gene3D" id="3.40.50.1820">
    <property type="entry name" value="alpha/beta hydrolase"/>
    <property type="match status" value="1"/>
</dbReference>
<proteinExistence type="predicted"/>